<sequence length="46" mass="5348">MDWFLCRECGRMCLLCMFVGVGFTYSLIWVNSCHCEISFQTCTANK</sequence>
<evidence type="ECO:0000313" key="2">
    <source>
        <dbReference type="EMBL" id="JAH27724.1"/>
    </source>
</evidence>
<protein>
    <submittedName>
        <fullName evidence="2">Uncharacterized protein</fullName>
    </submittedName>
</protein>
<reference evidence="2" key="1">
    <citation type="submission" date="2014-11" db="EMBL/GenBank/DDBJ databases">
        <authorList>
            <person name="Amaro Gonzalez C."/>
        </authorList>
    </citation>
    <scope>NUCLEOTIDE SEQUENCE</scope>
</reference>
<proteinExistence type="predicted"/>
<keyword evidence="1" id="KW-1133">Transmembrane helix</keyword>
<accession>A0A0E9RF72</accession>
<feature type="transmembrane region" description="Helical" evidence="1">
    <location>
        <begin position="12"/>
        <end position="30"/>
    </location>
</feature>
<keyword evidence="1" id="KW-0812">Transmembrane</keyword>
<organism evidence="2">
    <name type="scientific">Anguilla anguilla</name>
    <name type="common">European freshwater eel</name>
    <name type="synonym">Muraena anguilla</name>
    <dbReference type="NCBI Taxonomy" id="7936"/>
    <lineage>
        <taxon>Eukaryota</taxon>
        <taxon>Metazoa</taxon>
        <taxon>Chordata</taxon>
        <taxon>Craniata</taxon>
        <taxon>Vertebrata</taxon>
        <taxon>Euteleostomi</taxon>
        <taxon>Actinopterygii</taxon>
        <taxon>Neopterygii</taxon>
        <taxon>Teleostei</taxon>
        <taxon>Anguilliformes</taxon>
        <taxon>Anguillidae</taxon>
        <taxon>Anguilla</taxon>
    </lineage>
</organism>
<name>A0A0E9RF72_ANGAN</name>
<evidence type="ECO:0000256" key="1">
    <source>
        <dbReference type="SAM" id="Phobius"/>
    </source>
</evidence>
<dbReference type="EMBL" id="GBXM01080853">
    <property type="protein sequence ID" value="JAH27724.1"/>
    <property type="molecule type" value="Transcribed_RNA"/>
</dbReference>
<dbReference type="AlphaFoldDB" id="A0A0E9RF72"/>
<keyword evidence="1" id="KW-0472">Membrane</keyword>
<reference evidence="2" key="2">
    <citation type="journal article" date="2015" name="Fish Shellfish Immunol.">
        <title>Early steps in the European eel (Anguilla anguilla)-Vibrio vulnificus interaction in the gills: Role of the RtxA13 toxin.</title>
        <authorList>
            <person name="Callol A."/>
            <person name="Pajuelo D."/>
            <person name="Ebbesson L."/>
            <person name="Teles M."/>
            <person name="MacKenzie S."/>
            <person name="Amaro C."/>
        </authorList>
    </citation>
    <scope>NUCLEOTIDE SEQUENCE</scope>
</reference>